<evidence type="ECO:0000313" key="2">
    <source>
        <dbReference type="Proteomes" id="UP001138997"/>
    </source>
</evidence>
<accession>A0A9X1NMK8</accession>
<evidence type="ECO:0000313" key="1">
    <source>
        <dbReference type="EMBL" id="MCD5315891.1"/>
    </source>
</evidence>
<proteinExistence type="predicted"/>
<comment type="caution">
    <text evidence="1">The sequence shown here is derived from an EMBL/GenBank/DDBJ whole genome shotgun (WGS) entry which is preliminary data.</text>
</comment>
<organism evidence="1 2">
    <name type="scientific">Kineosporia babensis</name>
    <dbReference type="NCBI Taxonomy" id="499548"/>
    <lineage>
        <taxon>Bacteria</taxon>
        <taxon>Bacillati</taxon>
        <taxon>Actinomycetota</taxon>
        <taxon>Actinomycetes</taxon>
        <taxon>Kineosporiales</taxon>
        <taxon>Kineosporiaceae</taxon>
        <taxon>Kineosporia</taxon>
    </lineage>
</organism>
<sequence length="84" mass="9043">MAARDQVSGAGLPDPDFIHRLEFAAEGDLDGWDLSDLPPLGTPVVHRHVVEVDTGTEQALQRQAAALGMTIDELILSRIRNNAA</sequence>
<reference evidence="1" key="1">
    <citation type="submission" date="2021-11" db="EMBL/GenBank/DDBJ databases">
        <title>Streptomyces corallinus and Kineosporia corallina sp. nov., two new coral-derived marine actinobacteria.</title>
        <authorList>
            <person name="Buangrab K."/>
            <person name="Sutthacheep M."/>
            <person name="Yeemin T."/>
            <person name="Harunari E."/>
            <person name="Igarashi Y."/>
            <person name="Sripreechasak P."/>
            <person name="Kanchanasin P."/>
            <person name="Tanasupawat S."/>
            <person name="Phongsopitanun W."/>
        </authorList>
    </citation>
    <scope>NUCLEOTIDE SEQUENCE</scope>
    <source>
        <strain evidence="1">JCM 31032</strain>
    </source>
</reference>
<keyword evidence="2" id="KW-1185">Reference proteome</keyword>
<protein>
    <submittedName>
        <fullName evidence="1">Uncharacterized protein</fullName>
    </submittedName>
</protein>
<name>A0A9X1NMK8_9ACTN</name>
<dbReference type="EMBL" id="JAJOMB010000025">
    <property type="protein sequence ID" value="MCD5315891.1"/>
    <property type="molecule type" value="Genomic_DNA"/>
</dbReference>
<gene>
    <name evidence="1" type="ORF">LR394_33855</name>
</gene>
<dbReference type="Proteomes" id="UP001138997">
    <property type="component" value="Unassembled WGS sequence"/>
</dbReference>
<dbReference type="AlphaFoldDB" id="A0A9X1NMK8"/>
<dbReference type="RefSeq" id="WP_231448712.1">
    <property type="nucleotide sequence ID" value="NZ_JAJOMB010000025.1"/>
</dbReference>